<accession>A0A062UEK0</accession>
<organism evidence="1 2">
    <name type="scientific">Hyphomonas chukchiensis</name>
    <dbReference type="NCBI Taxonomy" id="1280947"/>
    <lineage>
        <taxon>Bacteria</taxon>
        <taxon>Pseudomonadati</taxon>
        <taxon>Pseudomonadota</taxon>
        <taxon>Alphaproteobacteria</taxon>
        <taxon>Hyphomonadales</taxon>
        <taxon>Hyphomonadaceae</taxon>
        <taxon>Hyphomonas</taxon>
    </lineage>
</organism>
<comment type="caution">
    <text evidence="1">The sequence shown here is derived from an EMBL/GenBank/DDBJ whole genome shotgun (WGS) entry which is preliminary data.</text>
</comment>
<sequence>MTNPIDQISAKLHALEIELEAEMAKKRAGLQYGLERGKVLFEQEVVRRHRELRTHVVRYLFSARPLVLLSAPVIYSLIVPFVIVDLWVSIYQAICFRVYGIPQVRRHRYLVFDRSGLAYLNMIEKLNCAYCSYVNGVIAYVREVGSRTEQYWCPIKQARRVIGAHARYAGFEEFGEGEHYHERLKVLQADIRKAKEPGEPLGD</sequence>
<keyword evidence="2" id="KW-1185">Reference proteome</keyword>
<reference evidence="1 2" key="1">
    <citation type="journal article" date="2014" name="Antonie Van Leeuwenhoek">
        <title>Hyphomonas beringensis sp. nov. and Hyphomonas chukchiensis sp. nov., isolated from surface seawater of the Bering Sea and Chukchi Sea.</title>
        <authorList>
            <person name="Li C."/>
            <person name="Lai Q."/>
            <person name="Li G."/>
            <person name="Dong C."/>
            <person name="Wang J."/>
            <person name="Liao Y."/>
            <person name="Shao Z."/>
        </authorList>
    </citation>
    <scope>NUCLEOTIDE SEQUENCE [LARGE SCALE GENOMIC DNA]</scope>
    <source>
        <strain evidence="1 2">BH-BN04-4</strain>
    </source>
</reference>
<dbReference type="AlphaFoldDB" id="A0A062UEK0"/>
<dbReference type="OrthoDB" id="9795505at2"/>
<protein>
    <submittedName>
        <fullName evidence="1">Uncharacterized protein</fullName>
    </submittedName>
</protein>
<dbReference type="Proteomes" id="UP000027190">
    <property type="component" value="Unassembled WGS sequence"/>
</dbReference>
<dbReference type="RefSeq" id="WP_034737745.1">
    <property type="nucleotide sequence ID" value="NZ_AWFG01000012.1"/>
</dbReference>
<gene>
    <name evidence="1" type="ORF">HY30_13390</name>
</gene>
<dbReference type="STRING" id="1280947.HY30_13390"/>
<dbReference type="PATRIC" id="fig|1280947.3.peg.1010"/>
<dbReference type="eggNOG" id="ENOG502ZU8H">
    <property type="taxonomic scope" value="Bacteria"/>
</dbReference>
<proteinExistence type="predicted"/>
<name>A0A062UEK0_9PROT</name>
<evidence type="ECO:0000313" key="1">
    <source>
        <dbReference type="EMBL" id="KCZ60019.1"/>
    </source>
</evidence>
<evidence type="ECO:0000313" key="2">
    <source>
        <dbReference type="Proteomes" id="UP000027190"/>
    </source>
</evidence>
<dbReference type="EMBL" id="AWFG01000012">
    <property type="protein sequence ID" value="KCZ60019.1"/>
    <property type="molecule type" value="Genomic_DNA"/>
</dbReference>